<gene>
    <name evidence="1" type="ORF">scyTo_0025344</name>
</gene>
<dbReference type="Proteomes" id="UP000288216">
    <property type="component" value="Unassembled WGS sequence"/>
</dbReference>
<sequence>MQGLSRPLSRGLRFLIADSRRQLIPRAGIVAKPAKEKLTIA</sequence>
<reference evidence="1 2" key="1">
    <citation type="journal article" date="2018" name="Nat. Ecol. Evol.">
        <title>Shark genomes provide insights into elasmobranch evolution and the origin of vertebrates.</title>
        <authorList>
            <person name="Hara Y"/>
            <person name="Yamaguchi K"/>
            <person name="Onimaru K"/>
            <person name="Kadota M"/>
            <person name="Koyanagi M"/>
            <person name="Keeley SD"/>
            <person name="Tatsumi K"/>
            <person name="Tanaka K"/>
            <person name="Motone F"/>
            <person name="Kageyama Y"/>
            <person name="Nozu R"/>
            <person name="Adachi N"/>
            <person name="Nishimura O"/>
            <person name="Nakagawa R"/>
            <person name="Tanegashima C"/>
            <person name="Kiyatake I"/>
            <person name="Matsumoto R"/>
            <person name="Murakumo K"/>
            <person name="Nishida K"/>
            <person name="Terakita A"/>
            <person name="Kuratani S"/>
            <person name="Sato K"/>
            <person name="Hyodo S Kuraku.S."/>
        </authorList>
    </citation>
    <scope>NUCLEOTIDE SEQUENCE [LARGE SCALE GENOMIC DNA]</scope>
</reference>
<feature type="non-terminal residue" evidence="1">
    <location>
        <position position="41"/>
    </location>
</feature>
<name>A0A401QGU1_SCYTO</name>
<protein>
    <submittedName>
        <fullName evidence="1">Uncharacterized protein</fullName>
    </submittedName>
</protein>
<evidence type="ECO:0000313" key="1">
    <source>
        <dbReference type="EMBL" id="GCB84599.1"/>
    </source>
</evidence>
<dbReference type="EMBL" id="BFAA01086238">
    <property type="protein sequence ID" value="GCB84599.1"/>
    <property type="molecule type" value="Genomic_DNA"/>
</dbReference>
<evidence type="ECO:0000313" key="2">
    <source>
        <dbReference type="Proteomes" id="UP000288216"/>
    </source>
</evidence>
<organism evidence="1 2">
    <name type="scientific">Scyliorhinus torazame</name>
    <name type="common">Cloudy catshark</name>
    <name type="synonym">Catulus torazame</name>
    <dbReference type="NCBI Taxonomy" id="75743"/>
    <lineage>
        <taxon>Eukaryota</taxon>
        <taxon>Metazoa</taxon>
        <taxon>Chordata</taxon>
        <taxon>Craniata</taxon>
        <taxon>Vertebrata</taxon>
        <taxon>Chondrichthyes</taxon>
        <taxon>Elasmobranchii</taxon>
        <taxon>Galeomorphii</taxon>
        <taxon>Galeoidea</taxon>
        <taxon>Carcharhiniformes</taxon>
        <taxon>Scyliorhinidae</taxon>
        <taxon>Scyliorhinus</taxon>
    </lineage>
</organism>
<proteinExistence type="predicted"/>
<keyword evidence="2" id="KW-1185">Reference proteome</keyword>
<accession>A0A401QGU1</accession>
<comment type="caution">
    <text evidence="1">The sequence shown here is derived from an EMBL/GenBank/DDBJ whole genome shotgun (WGS) entry which is preliminary data.</text>
</comment>
<dbReference type="OrthoDB" id="8931496at2759"/>
<dbReference type="AlphaFoldDB" id="A0A401QGU1"/>